<keyword evidence="3" id="KW-1185">Reference proteome</keyword>
<protein>
    <submittedName>
        <fullName evidence="2">Uncharacterized protein</fullName>
    </submittedName>
</protein>
<name>A0A4Y2QRP9_ARAVE</name>
<comment type="caution">
    <text evidence="2">The sequence shown here is derived from an EMBL/GenBank/DDBJ whole genome shotgun (WGS) entry which is preliminary data.</text>
</comment>
<dbReference type="EMBL" id="BGPR01014603">
    <property type="protein sequence ID" value="GBN65938.1"/>
    <property type="molecule type" value="Genomic_DNA"/>
</dbReference>
<evidence type="ECO:0000256" key="1">
    <source>
        <dbReference type="SAM" id="MobiDB-lite"/>
    </source>
</evidence>
<evidence type="ECO:0000313" key="2">
    <source>
        <dbReference type="EMBL" id="GBN65938.1"/>
    </source>
</evidence>
<accession>A0A4Y2QRP9</accession>
<dbReference type="AlphaFoldDB" id="A0A4Y2QRP9"/>
<evidence type="ECO:0000313" key="3">
    <source>
        <dbReference type="Proteomes" id="UP000499080"/>
    </source>
</evidence>
<sequence>MIRNGGIQKNLNSKTQSANSNLKPRLEGSGTSKDLPTLGHRVEGRNETRNLQCGGRGEGRKLNCFKCAAKQSKSEDIPDTPMEQDFDEENMSCISSEYYDCDDKISYASSDYYTCEEDITSYKDFEFFDPDLRALNELLLKLKGINEVLQTIPLFTVDMIQ</sequence>
<gene>
    <name evidence="2" type="ORF">AVEN_148447_1</name>
</gene>
<feature type="compositionally biased region" description="Polar residues" evidence="1">
    <location>
        <begin position="7"/>
        <end position="22"/>
    </location>
</feature>
<dbReference type="Proteomes" id="UP000499080">
    <property type="component" value="Unassembled WGS sequence"/>
</dbReference>
<organism evidence="2 3">
    <name type="scientific">Araneus ventricosus</name>
    <name type="common">Orbweaver spider</name>
    <name type="synonym">Epeira ventricosa</name>
    <dbReference type="NCBI Taxonomy" id="182803"/>
    <lineage>
        <taxon>Eukaryota</taxon>
        <taxon>Metazoa</taxon>
        <taxon>Ecdysozoa</taxon>
        <taxon>Arthropoda</taxon>
        <taxon>Chelicerata</taxon>
        <taxon>Arachnida</taxon>
        <taxon>Araneae</taxon>
        <taxon>Araneomorphae</taxon>
        <taxon>Entelegynae</taxon>
        <taxon>Araneoidea</taxon>
        <taxon>Araneidae</taxon>
        <taxon>Araneus</taxon>
    </lineage>
</organism>
<proteinExistence type="predicted"/>
<reference evidence="2 3" key="1">
    <citation type="journal article" date="2019" name="Sci. Rep.">
        <title>Orb-weaving spider Araneus ventricosus genome elucidates the spidroin gene catalogue.</title>
        <authorList>
            <person name="Kono N."/>
            <person name="Nakamura H."/>
            <person name="Ohtoshi R."/>
            <person name="Moran D.A.P."/>
            <person name="Shinohara A."/>
            <person name="Yoshida Y."/>
            <person name="Fujiwara M."/>
            <person name="Mori M."/>
            <person name="Tomita M."/>
            <person name="Arakawa K."/>
        </authorList>
    </citation>
    <scope>NUCLEOTIDE SEQUENCE [LARGE SCALE GENOMIC DNA]</scope>
</reference>
<feature type="region of interest" description="Disordered" evidence="1">
    <location>
        <begin position="1"/>
        <end position="58"/>
    </location>
</feature>